<evidence type="ECO:0000259" key="5">
    <source>
        <dbReference type="PROSITE" id="PS50600"/>
    </source>
</evidence>
<proteinExistence type="inferred from homology"/>
<name>A0A0C2SQC1_AMAMK</name>
<evidence type="ECO:0000256" key="1">
    <source>
        <dbReference type="ARBA" id="ARBA00005234"/>
    </source>
</evidence>
<keyword evidence="7" id="KW-1185">Reference proteome</keyword>
<evidence type="ECO:0000256" key="3">
    <source>
        <dbReference type="ARBA" id="ARBA00022801"/>
    </source>
</evidence>
<dbReference type="STRING" id="946122.A0A0C2SQC1"/>
<dbReference type="InParanoid" id="A0A0C2SQC1"/>
<comment type="similarity">
    <text evidence="1">Belongs to the peptidase C48 family.</text>
</comment>
<reference evidence="6 7" key="1">
    <citation type="submission" date="2014-04" db="EMBL/GenBank/DDBJ databases">
        <title>Evolutionary Origins and Diversification of the Mycorrhizal Mutualists.</title>
        <authorList>
            <consortium name="DOE Joint Genome Institute"/>
            <consortium name="Mycorrhizal Genomics Consortium"/>
            <person name="Kohler A."/>
            <person name="Kuo A."/>
            <person name="Nagy L.G."/>
            <person name="Floudas D."/>
            <person name="Copeland A."/>
            <person name="Barry K.W."/>
            <person name="Cichocki N."/>
            <person name="Veneault-Fourrey C."/>
            <person name="LaButti K."/>
            <person name="Lindquist E.A."/>
            <person name="Lipzen A."/>
            <person name="Lundell T."/>
            <person name="Morin E."/>
            <person name="Murat C."/>
            <person name="Riley R."/>
            <person name="Ohm R."/>
            <person name="Sun H."/>
            <person name="Tunlid A."/>
            <person name="Henrissat B."/>
            <person name="Grigoriev I.V."/>
            <person name="Hibbett D.S."/>
            <person name="Martin F."/>
        </authorList>
    </citation>
    <scope>NUCLEOTIDE SEQUENCE [LARGE SCALE GENOMIC DNA]</scope>
    <source>
        <strain evidence="6 7">Koide BX008</strain>
    </source>
</reference>
<dbReference type="Gene3D" id="3.40.395.10">
    <property type="entry name" value="Adenoviral Proteinase, Chain A"/>
    <property type="match status" value="1"/>
</dbReference>
<evidence type="ECO:0000313" key="7">
    <source>
        <dbReference type="Proteomes" id="UP000054549"/>
    </source>
</evidence>
<keyword evidence="3" id="KW-0378">Hydrolase</keyword>
<feature type="compositionally biased region" description="Low complexity" evidence="4">
    <location>
        <begin position="377"/>
        <end position="387"/>
    </location>
</feature>
<dbReference type="PROSITE" id="PS50600">
    <property type="entry name" value="ULP_PROTEASE"/>
    <property type="match status" value="1"/>
</dbReference>
<evidence type="ECO:0000256" key="4">
    <source>
        <dbReference type="SAM" id="MobiDB-lite"/>
    </source>
</evidence>
<dbReference type="InterPro" id="IPR038765">
    <property type="entry name" value="Papain-like_cys_pep_sf"/>
</dbReference>
<gene>
    <name evidence="6" type="ORF">M378DRAFT_182024</name>
</gene>
<sequence>MQSTRFIESEWIGQGKLYNVAEIPEYVSDEKAKLLSIPAAFEALIPPDNLPVTQFLTLKLPAQSSKFIPVKVKDCFSKQLPRINVRDTLTSRPIPSQKTLRQLEDAVGQAWFDGAKSIMDWRFDDGDKLGFWVLRYWCQMADVIKKQEQWRRSFRYLDIQKTKSHKSVMADILADVENIVYNMAWNSWVSGLRGNACTSQLSSFIGNAWMSSDHIDMMIETLYLCLVNANTTEMIVIAPLVFSTNIWQFARYADRTKLLQHYESAVRSGRLEKLYFPLHVHDSHWICGVINFHERTFTCCDSLSLVYSPPTNFLKDLKTWLRTSFPGQVFKGLNDTLEHGIQQDTYNCGIYAMNAISHAIFGDQILVTERGGNAASSMSTALTSSESNDVEDMKNLSAPPSETDVDNTAVFTCPDLVNLLNPFDMDEGSDNRLSGPYTELGTNEYLSDNDSECITSLV</sequence>
<accession>A0A0C2SQC1</accession>
<dbReference type="GO" id="GO:0019783">
    <property type="term" value="F:ubiquitin-like protein peptidase activity"/>
    <property type="evidence" value="ECO:0007669"/>
    <property type="project" value="UniProtKB-ARBA"/>
</dbReference>
<protein>
    <recommendedName>
        <fullName evidence="5">Ubiquitin-like protease family profile domain-containing protein</fullName>
    </recommendedName>
</protein>
<evidence type="ECO:0000313" key="6">
    <source>
        <dbReference type="EMBL" id="KIL56229.1"/>
    </source>
</evidence>
<dbReference type="EMBL" id="KN818437">
    <property type="protein sequence ID" value="KIL56229.1"/>
    <property type="molecule type" value="Genomic_DNA"/>
</dbReference>
<dbReference type="GO" id="GO:0006508">
    <property type="term" value="P:proteolysis"/>
    <property type="evidence" value="ECO:0007669"/>
    <property type="project" value="UniProtKB-KW"/>
</dbReference>
<evidence type="ECO:0000256" key="2">
    <source>
        <dbReference type="ARBA" id="ARBA00022670"/>
    </source>
</evidence>
<dbReference type="Pfam" id="PF02902">
    <property type="entry name" value="Peptidase_C48"/>
    <property type="match status" value="1"/>
</dbReference>
<dbReference type="InterPro" id="IPR003653">
    <property type="entry name" value="Peptidase_C48_C"/>
</dbReference>
<dbReference type="HOGENOM" id="CLU_597120_0_0_1"/>
<feature type="region of interest" description="Disordered" evidence="4">
    <location>
        <begin position="377"/>
        <end position="404"/>
    </location>
</feature>
<dbReference type="AlphaFoldDB" id="A0A0C2SQC1"/>
<dbReference type="SUPFAM" id="SSF54001">
    <property type="entry name" value="Cysteine proteinases"/>
    <property type="match status" value="1"/>
</dbReference>
<feature type="domain" description="Ubiquitin-like protease family profile" evidence="5">
    <location>
        <begin position="169"/>
        <end position="359"/>
    </location>
</feature>
<dbReference type="Proteomes" id="UP000054549">
    <property type="component" value="Unassembled WGS sequence"/>
</dbReference>
<dbReference type="GO" id="GO:0008234">
    <property type="term" value="F:cysteine-type peptidase activity"/>
    <property type="evidence" value="ECO:0007669"/>
    <property type="project" value="InterPro"/>
</dbReference>
<organism evidence="6 7">
    <name type="scientific">Amanita muscaria (strain Koide BX008)</name>
    <dbReference type="NCBI Taxonomy" id="946122"/>
    <lineage>
        <taxon>Eukaryota</taxon>
        <taxon>Fungi</taxon>
        <taxon>Dikarya</taxon>
        <taxon>Basidiomycota</taxon>
        <taxon>Agaricomycotina</taxon>
        <taxon>Agaricomycetes</taxon>
        <taxon>Agaricomycetidae</taxon>
        <taxon>Agaricales</taxon>
        <taxon>Pluteineae</taxon>
        <taxon>Amanitaceae</taxon>
        <taxon>Amanita</taxon>
    </lineage>
</organism>
<dbReference type="OrthoDB" id="3258419at2759"/>
<keyword evidence="2" id="KW-0645">Protease</keyword>